<name>A0A3R9M9G9_9BACT</name>
<reference evidence="2 3" key="1">
    <citation type="submission" date="2018-12" db="EMBL/GenBank/DDBJ databases">
        <authorList>
            <person name="Feng G."/>
            <person name="Zhu H."/>
        </authorList>
    </citation>
    <scope>NUCLEOTIDE SEQUENCE [LARGE SCALE GENOMIC DNA]</scope>
    <source>
        <strain evidence="2 3">9PBR-2</strain>
    </source>
</reference>
<dbReference type="Proteomes" id="UP000280066">
    <property type="component" value="Unassembled WGS sequence"/>
</dbReference>
<dbReference type="EMBL" id="RWIS01000005">
    <property type="protein sequence ID" value="RSK33893.1"/>
    <property type="molecule type" value="Genomic_DNA"/>
</dbReference>
<protein>
    <submittedName>
        <fullName evidence="2">Uncharacterized protein</fullName>
    </submittedName>
</protein>
<dbReference type="RefSeq" id="WP_125428994.1">
    <property type="nucleotide sequence ID" value="NZ_RWIS01000005.1"/>
</dbReference>
<feature type="signal peptide" evidence="1">
    <location>
        <begin position="1"/>
        <end position="20"/>
    </location>
</feature>
<gene>
    <name evidence="2" type="ORF">EI290_09305</name>
</gene>
<keyword evidence="1" id="KW-0732">Signal</keyword>
<sequence length="630" mass="73034">MKGWLIWVLGLVLTTFSARAQTTQLDTLYERALAGSRPALTRLVRLTRSYQRVHYYIGRHQRKGRLGNLAAGNLQSLVVFSAPELPGWPLDFSRNHLALVRRRLPDLRYFLEYQQWGLSRLEDDSSSIYHLRLLPAGQWVSKVKPPAALAYAAGEGRRLDSLWQIRSPLLLRELPRYAYWHRQHGFLSDDLVAFMEQATGLQVGVLNYTADTVYALGYDYHDVALRNYTVFWARHYQQFRWNPQLGRFEAPALPIRPRSTVQLLLDQIVSPDSATAFRAYTAFIEQNIRVPWKKGPELFSFFPNRALPSRWEQFVHGKQALRAYLRPGNLPLTLPPLLLQQSQQLLQPLPFGQRYQLENQLMRQLSLETITAFELTMLDYQRNEAAQESVGRILDVWYSRHWPEVTGTERALGLYLKKIRVYDDLGIVGISNNFIYKLNTLRGQPRRIVRHLRATAPDAAVRQTARQALRPHWSYRARRTFSRVRPTSVPAKLYNADSLRQVLQGLGLDVYPAGQLDVARVDTALKYDAPIGFVGGLSCRTTTLQPLIRLLEAHFRTDLRFGPAFGDWRMSGSPSVVHRARAWRWYLRRQELLGKDTAPISFVQKNSFRRHSPAGTWKRKLRRFTRRLFH</sequence>
<evidence type="ECO:0000313" key="3">
    <source>
        <dbReference type="Proteomes" id="UP000280066"/>
    </source>
</evidence>
<evidence type="ECO:0000313" key="2">
    <source>
        <dbReference type="EMBL" id="RSK33893.1"/>
    </source>
</evidence>
<dbReference type="AlphaFoldDB" id="A0A3R9M9G9"/>
<accession>A0A3R9M9G9</accession>
<proteinExistence type="predicted"/>
<keyword evidence="3" id="KW-1185">Reference proteome</keyword>
<feature type="chain" id="PRO_5018545506" evidence="1">
    <location>
        <begin position="21"/>
        <end position="630"/>
    </location>
</feature>
<organism evidence="2 3">
    <name type="scientific">Hymenobacter metallilatus</name>
    <dbReference type="NCBI Taxonomy" id="2493666"/>
    <lineage>
        <taxon>Bacteria</taxon>
        <taxon>Pseudomonadati</taxon>
        <taxon>Bacteroidota</taxon>
        <taxon>Cytophagia</taxon>
        <taxon>Cytophagales</taxon>
        <taxon>Hymenobacteraceae</taxon>
        <taxon>Hymenobacter</taxon>
    </lineage>
</organism>
<dbReference type="OrthoDB" id="1214732at2"/>
<comment type="caution">
    <text evidence="2">The sequence shown here is derived from an EMBL/GenBank/DDBJ whole genome shotgun (WGS) entry which is preliminary data.</text>
</comment>
<evidence type="ECO:0000256" key="1">
    <source>
        <dbReference type="SAM" id="SignalP"/>
    </source>
</evidence>